<proteinExistence type="predicted"/>
<reference evidence="1 2" key="1">
    <citation type="journal article" date="2016" name="Sci. Rep.">
        <title>A novel ammonia-oxidizing archaeon from wastewater treatment plant: Its enrichment, physiological and genomic characteristics.</title>
        <authorList>
            <person name="Li Y."/>
            <person name="Ding K."/>
            <person name="Wen X."/>
            <person name="Zhang B."/>
            <person name="Shen B."/>
            <person name="Yang Y."/>
        </authorList>
    </citation>
    <scope>NUCLEOTIDE SEQUENCE [LARGE SCALE GENOMIC DNA]</scope>
    <source>
        <strain evidence="1 2">SAT1</strain>
    </source>
</reference>
<keyword evidence="2" id="KW-1185">Reference proteome</keyword>
<dbReference type="RefSeq" id="WP_048188030.1">
    <property type="nucleotide sequence ID" value="NZ_CP011097.1"/>
</dbReference>
<accession>A0A3G1B5S9</accession>
<evidence type="ECO:0000313" key="1">
    <source>
        <dbReference type="EMBL" id="AJZ75423.1"/>
    </source>
</evidence>
<dbReference type="KEGG" id="tah:SU86_002385"/>
<dbReference type="AlphaFoldDB" id="A0A3G1B5S9"/>
<dbReference type="EMBL" id="CP011097">
    <property type="protein sequence ID" value="AJZ75423.1"/>
    <property type="molecule type" value="Genomic_DNA"/>
</dbReference>
<dbReference type="Proteomes" id="UP000266745">
    <property type="component" value="Chromosome"/>
</dbReference>
<sequence length="83" mass="9761">MEFVRKITQDDFVIITNRLRTDFNLIFYKSDDPSIMESFKIFTRVKNIKTIYYKNGTLLVRGDAATPEYQHVLDVITSILNPQ</sequence>
<evidence type="ECO:0000313" key="2">
    <source>
        <dbReference type="Proteomes" id="UP000266745"/>
    </source>
</evidence>
<name>A0A3G1B5S9_9ARCH</name>
<organism evidence="1 2">
    <name type="scientific">Candidatus Nitrosotenuis cloacae</name>
    <dbReference type="NCBI Taxonomy" id="1603555"/>
    <lineage>
        <taxon>Archaea</taxon>
        <taxon>Nitrososphaerota</taxon>
        <taxon>Candidatus Nitrosotenuis</taxon>
    </lineage>
</organism>
<protein>
    <recommendedName>
        <fullName evidence="3">TATA-box-binding protein</fullName>
    </recommendedName>
</protein>
<gene>
    <name evidence="1" type="ORF">SU86_002385</name>
</gene>
<dbReference type="OrthoDB" id="10323at2157"/>
<dbReference type="GeneID" id="24875234"/>
<dbReference type="STRING" id="1603555.SU86_002385"/>
<evidence type="ECO:0008006" key="3">
    <source>
        <dbReference type="Google" id="ProtNLM"/>
    </source>
</evidence>